<evidence type="ECO:0000313" key="3">
    <source>
        <dbReference type="Proteomes" id="UP000199417"/>
    </source>
</evidence>
<proteinExistence type="inferred from homology"/>
<dbReference type="InterPro" id="IPR001753">
    <property type="entry name" value="Enoyl-CoA_hydra/iso"/>
</dbReference>
<dbReference type="RefSeq" id="WP_072843275.1">
    <property type="nucleotide sequence ID" value="NZ_FNAB01000003.1"/>
</dbReference>
<dbReference type="PANTHER" id="PTHR43802">
    <property type="entry name" value="ENOYL-COA HYDRATASE"/>
    <property type="match status" value="1"/>
</dbReference>
<dbReference type="GO" id="GO:0003824">
    <property type="term" value="F:catalytic activity"/>
    <property type="evidence" value="ECO:0007669"/>
    <property type="project" value="UniProtKB-ARBA"/>
</dbReference>
<accession>A0A1G6SU27</accession>
<evidence type="ECO:0000256" key="1">
    <source>
        <dbReference type="ARBA" id="ARBA00005254"/>
    </source>
</evidence>
<protein>
    <submittedName>
        <fullName evidence="2">Enoyl-CoA hydratase/carnithine racemase</fullName>
    </submittedName>
</protein>
<name>A0A1G6SU27_9NOCA</name>
<keyword evidence="3" id="KW-1185">Reference proteome</keyword>
<dbReference type="InterPro" id="IPR029045">
    <property type="entry name" value="ClpP/crotonase-like_dom_sf"/>
</dbReference>
<dbReference type="Proteomes" id="UP000199417">
    <property type="component" value="Unassembled WGS sequence"/>
</dbReference>
<sequence>MTTGVSVTVEQGVAVVTLDRPERRNAFTKEMGRALGEAYRTLDDDDDVRAIVLTGAPPAFCAGADLAGGDGTFAAPDSDTFTASPVNPPAFDLRKPVVAAVNGHAIGIGLTLAMQADIRIFATDAKYSIPQVRRGVIPDAMSHWTVPHIAGMAAAADILLTGRTFDGAEAVRLGLASRSLPADEVLPAALDIARDIAVNVAPMSAALSKRLLWQTVRRGYGPEQVAALETELHLRVMGKPDAAEGVRAFTERRAPRWTSRLSTQWREVAPA</sequence>
<dbReference type="CDD" id="cd06558">
    <property type="entry name" value="crotonase-like"/>
    <property type="match status" value="1"/>
</dbReference>
<dbReference type="SUPFAM" id="SSF52096">
    <property type="entry name" value="ClpP/crotonase"/>
    <property type="match status" value="1"/>
</dbReference>
<dbReference type="InterPro" id="IPR014748">
    <property type="entry name" value="Enoyl-CoA_hydra_C"/>
</dbReference>
<dbReference type="Pfam" id="PF00378">
    <property type="entry name" value="ECH_1"/>
    <property type="match status" value="1"/>
</dbReference>
<dbReference type="AlphaFoldDB" id="A0A1G6SU27"/>
<dbReference type="EMBL" id="FNAB01000003">
    <property type="protein sequence ID" value="SDD20333.1"/>
    <property type="molecule type" value="Genomic_DNA"/>
</dbReference>
<organism evidence="2 3">
    <name type="scientific">Rhodococcus tukisamuensis</name>
    <dbReference type="NCBI Taxonomy" id="168276"/>
    <lineage>
        <taxon>Bacteria</taxon>
        <taxon>Bacillati</taxon>
        <taxon>Actinomycetota</taxon>
        <taxon>Actinomycetes</taxon>
        <taxon>Mycobacteriales</taxon>
        <taxon>Nocardiaceae</taxon>
        <taxon>Rhodococcus</taxon>
    </lineage>
</organism>
<reference evidence="2 3" key="1">
    <citation type="submission" date="2016-10" db="EMBL/GenBank/DDBJ databases">
        <authorList>
            <person name="de Groot N.N."/>
        </authorList>
    </citation>
    <scope>NUCLEOTIDE SEQUENCE [LARGE SCALE GENOMIC DNA]</scope>
    <source>
        <strain evidence="2 3">JCM 11308</strain>
    </source>
</reference>
<dbReference type="Gene3D" id="3.90.226.10">
    <property type="entry name" value="2-enoyl-CoA Hydratase, Chain A, domain 1"/>
    <property type="match status" value="1"/>
</dbReference>
<evidence type="ECO:0000313" key="2">
    <source>
        <dbReference type="EMBL" id="SDD20333.1"/>
    </source>
</evidence>
<gene>
    <name evidence="2" type="ORF">SAMN05444580_103271</name>
</gene>
<dbReference type="Gene3D" id="1.10.12.10">
    <property type="entry name" value="Lyase 2-enoyl-coa Hydratase, Chain A, domain 2"/>
    <property type="match status" value="1"/>
</dbReference>
<dbReference type="PANTHER" id="PTHR43802:SF1">
    <property type="entry name" value="IP11341P-RELATED"/>
    <property type="match status" value="1"/>
</dbReference>
<dbReference type="STRING" id="168276.SAMN05444580_103271"/>
<comment type="similarity">
    <text evidence="1">Belongs to the enoyl-CoA hydratase/isomerase family.</text>
</comment>